<dbReference type="GeneID" id="90540898"/>
<dbReference type="Proteomes" id="UP001334084">
    <property type="component" value="Chromosome 3"/>
</dbReference>
<reference evidence="1" key="1">
    <citation type="journal article" date="2024" name="BMC Genomics">
        <title>Functional annotation of a divergent genome using sequence and structure-based similarity.</title>
        <authorList>
            <person name="Svedberg D."/>
            <person name="Winiger R.R."/>
            <person name="Berg A."/>
            <person name="Sharma H."/>
            <person name="Tellgren-Roth C."/>
            <person name="Debrunner-Vossbrinck B.A."/>
            <person name="Vossbrinck C.R."/>
            <person name="Barandun J."/>
        </authorList>
    </citation>
    <scope>NUCLEOTIDE SEQUENCE</scope>
    <source>
        <strain evidence="1">Illinois isolate</strain>
    </source>
</reference>
<accession>A0AAX4JB42</accession>
<organism evidence="1 2">
    <name type="scientific">Vairimorpha necatrix</name>
    <dbReference type="NCBI Taxonomy" id="6039"/>
    <lineage>
        <taxon>Eukaryota</taxon>
        <taxon>Fungi</taxon>
        <taxon>Fungi incertae sedis</taxon>
        <taxon>Microsporidia</taxon>
        <taxon>Nosematidae</taxon>
        <taxon>Vairimorpha</taxon>
    </lineage>
</organism>
<dbReference type="EMBL" id="CP142728">
    <property type="protein sequence ID" value="WUR03091.1"/>
    <property type="molecule type" value="Genomic_DNA"/>
</dbReference>
<proteinExistence type="predicted"/>
<protein>
    <submittedName>
        <fullName evidence="1">Uncharacterized protein</fullName>
    </submittedName>
</protein>
<gene>
    <name evidence="1" type="ORF">VNE69_03302</name>
</gene>
<dbReference type="KEGG" id="vnx:VNE69_03302"/>
<evidence type="ECO:0000313" key="1">
    <source>
        <dbReference type="EMBL" id="WUR03091.1"/>
    </source>
</evidence>
<keyword evidence="2" id="KW-1185">Reference proteome</keyword>
<sequence length="161" mass="18943">MDANFNRKDILNCHISDFLKSLNTFKTVYNSSDHFKNNLLNIHKNFIKLKNVFRNKNEIVKVKEDKDGDFIKYTIGNIELIKHEKHGFISVNTGNTELNEFLIKKRHNDLLEESVKFFNFETTVCDFCGKLGFEIPKNKFLSEEEVLSFHDKCVNLLKNHL</sequence>
<dbReference type="RefSeq" id="XP_065329236.1">
    <property type="nucleotide sequence ID" value="XM_065473164.1"/>
</dbReference>
<name>A0AAX4JB42_9MICR</name>
<evidence type="ECO:0000313" key="2">
    <source>
        <dbReference type="Proteomes" id="UP001334084"/>
    </source>
</evidence>
<dbReference type="AlphaFoldDB" id="A0AAX4JB42"/>